<dbReference type="Gene3D" id="3.40.50.150">
    <property type="entry name" value="Vaccinia Virus protein VP39"/>
    <property type="match status" value="1"/>
</dbReference>
<keyword evidence="5" id="KW-1185">Reference proteome</keyword>
<dbReference type="STRING" id="593907.Celgi_1646"/>
<proteinExistence type="predicted"/>
<gene>
    <name evidence="4" type="ordered locus">Celgi_1646</name>
</gene>
<sequence length="222" mass="23248">MSTQEIWTKVDDYVAVLAPEDEHLVAARRRTSDAGMPDIAVSAPQGALLHTLAALLGARRILEIGTLGGYSTLWLARALPEDGALVTLEISPEHAAVARMSLDAAGVGGRVEIVVGDALTSLEALLAARVEPFDLVFIDADKQSLARYTDLSVRLGRPGTAIVLDNVVRDGALAVPDHPDDRVRGAQEAVAAAAADPRLEGTVIQTVGGKGYDGFALLRVVG</sequence>
<protein>
    <submittedName>
        <fullName evidence="4">O-methyltransferase family 3</fullName>
    </submittedName>
</protein>
<evidence type="ECO:0000313" key="5">
    <source>
        <dbReference type="Proteomes" id="UP000000485"/>
    </source>
</evidence>
<accession>F8A5K2</accession>
<keyword evidence="3" id="KW-0949">S-adenosyl-L-methionine</keyword>
<evidence type="ECO:0000313" key="4">
    <source>
        <dbReference type="EMBL" id="AEI12157.1"/>
    </source>
</evidence>
<dbReference type="InterPro" id="IPR050362">
    <property type="entry name" value="Cation-dep_OMT"/>
</dbReference>
<dbReference type="KEGG" id="cga:Celgi_1646"/>
<dbReference type="eggNOG" id="COG4122">
    <property type="taxonomic scope" value="Bacteria"/>
</dbReference>
<dbReference type="PANTHER" id="PTHR10509:SF14">
    <property type="entry name" value="CAFFEOYL-COA O-METHYLTRANSFERASE 3-RELATED"/>
    <property type="match status" value="1"/>
</dbReference>
<reference evidence="5" key="1">
    <citation type="submission" date="2011-04" db="EMBL/GenBank/DDBJ databases">
        <title>Complete sequence of Cellvibrio gilvus ATCC 13127.</title>
        <authorList>
            <person name="Lucas S."/>
            <person name="Han J."/>
            <person name="Lapidus A."/>
            <person name="Cheng J.-F."/>
            <person name="Goodwin L."/>
            <person name="Pitluck S."/>
            <person name="Peters L."/>
            <person name="Munk A."/>
            <person name="Detter J.C."/>
            <person name="Han C."/>
            <person name="Tapia R."/>
            <person name="Land M."/>
            <person name="Hauser L."/>
            <person name="Kyrpides N."/>
            <person name="Ivanova N."/>
            <person name="Ovchinnikova G."/>
            <person name="Pagani I."/>
            <person name="Mead D."/>
            <person name="Brumm P."/>
            <person name="Woyke T."/>
        </authorList>
    </citation>
    <scope>NUCLEOTIDE SEQUENCE [LARGE SCALE GENOMIC DNA]</scope>
    <source>
        <strain evidence="5">ATCC 13127 / NRRL B-14078</strain>
    </source>
</reference>
<dbReference type="GO" id="GO:0008757">
    <property type="term" value="F:S-adenosylmethionine-dependent methyltransferase activity"/>
    <property type="evidence" value="ECO:0007669"/>
    <property type="project" value="TreeGrafter"/>
</dbReference>
<dbReference type="Proteomes" id="UP000000485">
    <property type="component" value="Chromosome"/>
</dbReference>
<dbReference type="Pfam" id="PF01596">
    <property type="entry name" value="Methyltransf_3"/>
    <property type="match status" value="1"/>
</dbReference>
<evidence type="ECO:0000256" key="2">
    <source>
        <dbReference type="ARBA" id="ARBA00022679"/>
    </source>
</evidence>
<dbReference type="CDD" id="cd02440">
    <property type="entry name" value="AdoMet_MTases"/>
    <property type="match status" value="1"/>
</dbReference>
<name>F8A5K2_CELGA</name>
<dbReference type="HOGENOM" id="CLU_067676_8_0_11"/>
<dbReference type="PANTHER" id="PTHR10509">
    <property type="entry name" value="O-METHYLTRANSFERASE-RELATED"/>
    <property type="match status" value="1"/>
</dbReference>
<dbReference type="EMBL" id="CP002665">
    <property type="protein sequence ID" value="AEI12157.1"/>
    <property type="molecule type" value="Genomic_DNA"/>
</dbReference>
<dbReference type="GO" id="GO:0032259">
    <property type="term" value="P:methylation"/>
    <property type="evidence" value="ECO:0007669"/>
    <property type="project" value="UniProtKB-KW"/>
</dbReference>
<dbReference type="InterPro" id="IPR002935">
    <property type="entry name" value="SAM_O-MeTrfase"/>
</dbReference>
<evidence type="ECO:0000256" key="1">
    <source>
        <dbReference type="ARBA" id="ARBA00022603"/>
    </source>
</evidence>
<dbReference type="RefSeq" id="WP_013883676.1">
    <property type="nucleotide sequence ID" value="NC_015671.1"/>
</dbReference>
<dbReference type="SUPFAM" id="SSF53335">
    <property type="entry name" value="S-adenosyl-L-methionine-dependent methyltransferases"/>
    <property type="match status" value="1"/>
</dbReference>
<keyword evidence="2 4" id="KW-0808">Transferase</keyword>
<dbReference type="AlphaFoldDB" id="F8A5K2"/>
<evidence type="ECO:0000256" key="3">
    <source>
        <dbReference type="ARBA" id="ARBA00022691"/>
    </source>
</evidence>
<keyword evidence="1 4" id="KW-0489">Methyltransferase</keyword>
<organism evidence="4 5">
    <name type="scientific">Cellulomonas gilvus (strain ATCC 13127 / NRRL B-14078)</name>
    <name type="common">Cellvibrio gilvus</name>
    <dbReference type="NCBI Taxonomy" id="593907"/>
    <lineage>
        <taxon>Bacteria</taxon>
        <taxon>Bacillati</taxon>
        <taxon>Actinomycetota</taxon>
        <taxon>Actinomycetes</taxon>
        <taxon>Micrococcales</taxon>
        <taxon>Cellulomonadaceae</taxon>
        <taxon>Cellulomonas</taxon>
    </lineage>
</organism>
<dbReference type="GO" id="GO:0008171">
    <property type="term" value="F:O-methyltransferase activity"/>
    <property type="evidence" value="ECO:0007669"/>
    <property type="project" value="InterPro"/>
</dbReference>
<dbReference type="InterPro" id="IPR029063">
    <property type="entry name" value="SAM-dependent_MTases_sf"/>
</dbReference>
<dbReference type="PROSITE" id="PS51682">
    <property type="entry name" value="SAM_OMT_I"/>
    <property type="match status" value="1"/>
</dbReference>